<dbReference type="SUPFAM" id="SSF69593">
    <property type="entry name" value="Glycerol-3-phosphate (1)-acyltransferase"/>
    <property type="match status" value="1"/>
</dbReference>
<dbReference type="GO" id="GO:0006654">
    <property type="term" value="P:phosphatidic acid biosynthetic process"/>
    <property type="evidence" value="ECO:0007669"/>
    <property type="project" value="TreeGrafter"/>
</dbReference>
<evidence type="ECO:0000313" key="8">
    <source>
        <dbReference type="EMBL" id="KUR73599.1"/>
    </source>
</evidence>
<evidence type="ECO:0000256" key="2">
    <source>
        <dbReference type="ARBA" id="ARBA00022516"/>
    </source>
</evidence>
<sequence length="237" mass="26243">MSSQRNAAPRLRDVLRSLAFYSAFYGGTVLLVFVALGAILLGRDRYKEVVRIWSTWHRTCVRGLLGISVDAGGFVPRSGVLYAIKHESFFEAIELPHMYPFPVVFAKEQLLRIPLWGAIGTRYGLIAVDRARGASALRTMLAEARRWTADGRPLIIFPEGTRVPHGTRPALQAGFAGLYKMLGLPVVPVAVDSGPLYHCLWKRPGTIRYRFGAEIPPGLPREEIEARVHAAINGLNP</sequence>
<dbReference type="EMBL" id="LLZS01000001">
    <property type="protein sequence ID" value="KUR73599.1"/>
    <property type="molecule type" value="Genomic_DNA"/>
</dbReference>
<dbReference type="InterPro" id="IPR002123">
    <property type="entry name" value="Plipid/glycerol_acylTrfase"/>
</dbReference>
<evidence type="ECO:0000256" key="1">
    <source>
        <dbReference type="ARBA" id="ARBA00005189"/>
    </source>
</evidence>
<reference evidence="8 9" key="1">
    <citation type="submission" date="2015-10" db="EMBL/GenBank/DDBJ databases">
        <title>Draft genome sequence of Novosphingobium fuchskuhlense DSM 25065 isolated from a surface water sample of the southwest basin of Lake Grosse Fuchskuhle.</title>
        <authorList>
            <person name="Ruckert C."/>
            <person name="Winkler A."/>
            <person name="Glaeser J."/>
            <person name="Grossart H.-P."/>
            <person name="Kalinowski J."/>
            <person name="Glaeser S."/>
        </authorList>
    </citation>
    <scope>NUCLEOTIDE SEQUENCE [LARGE SCALE GENOMIC DNA]</scope>
    <source>
        <strain evidence="8 9">FNE08-7</strain>
    </source>
</reference>
<comment type="pathway">
    <text evidence="1">Lipid metabolism.</text>
</comment>
<dbReference type="RefSeq" id="WP_067906116.1">
    <property type="nucleotide sequence ID" value="NZ_KQ954244.1"/>
</dbReference>
<keyword evidence="9" id="KW-1185">Reference proteome</keyword>
<evidence type="ECO:0000256" key="5">
    <source>
        <dbReference type="ARBA" id="ARBA00023315"/>
    </source>
</evidence>
<dbReference type="Proteomes" id="UP000058012">
    <property type="component" value="Unassembled WGS sequence"/>
</dbReference>
<accession>A0A117UZ90</accession>
<keyword evidence="3 8" id="KW-0808">Transferase</keyword>
<protein>
    <submittedName>
        <fullName evidence="8">Glycerol acyltransferase</fullName>
    </submittedName>
</protein>
<keyword evidence="6" id="KW-0472">Membrane</keyword>
<keyword evidence="4" id="KW-0443">Lipid metabolism</keyword>
<feature type="domain" description="Phospholipid/glycerol acyltransferase" evidence="7">
    <location>
        <begin position="80"/>
        <end position="194"/>
    </location>
</feature>
<evidence type="ECO:0000313" key="9">
    <source>
        <dbReference type="Proteomes" id="UP000058012"/>
    </source>
</evidence>
<dbReference type="AlphaFoldDB" id="A0A117UZ90"/>
<evidence type="ECO:0000256" key="6">
    <source>
        <dbReference type="SAM" id="Phobius"/>
    </source>
</evidence>
<organism evidence="8 9">
    <name type="scientific">Novosphingobium fuchskuhlense</name>
    <dbReference type="NCBI Taxonomy" id="1117702"/>
    <lineage>
        <taxon>Bacteria</taxon>
        <taxon>Pseudomonadati</taxon>
        <taxon>Pseudomonadota</taxon>
        <taxon>Alphaproteobacteria</taxon>
        <taxon>Sphingomonadales</taxon>
        <taxon>Sphingomonadaceae</taxon>
        <taxon>Novosphingobium</taxon>
    </lineage>
</organism>
<gene>
    <name evidence="8" type="ORF">AQZ52_01105</name>
</gene>
<dbReference type="GO" id="GO:0003841">
    <property type="term" value="F:1-acylglycerol-3-phosphate O-acyltransferase activity"/>
    <property type="evidence" value="ECO:0007669"/>
    <property type="project" value="TreeGrafter"/>
</dbReference>
<dbReference type="Pfam" id="PF01553">
    <property type="entry name" value="Acyltransferase"/>
    <property type="match status" value="1"/>
</dbReference>
<comment type="caution">
    <text evidence="8">The sequence shown here is derived from an EMBL/GenBank/DDBJ whole genome shotgun (WGS) entry which is preliminary data.</text>
</comment>
<keyword evidence="2" id="KW-0444">Lipid biosynthesis</keyword>
<dbReference type="OrthoDB" id="5290997at2"/>
<dbReference type="PANTHER" id="PTHR10434:SF64">
    <property type="entry name" value="1-ACYL-SN-GLYCEROL-3-PHOSPHATE ACYLTRANSFERASE-RELATED"/>
    <property type="match status" value="1"/>
</dbReference>
<feature type="transmembrane region" description="Helical" evidence="6">
    <location>
        <begin position="20"/>
        <end position="41"/>
    </location>
</feature>
<dbReference type="SMART" id="SM00563">
    <property type="entry name" value="PlsC"/>
    <property type="match status" value="1"/>
</dbReference>
<dbReference type="PANTHER" id="PTHR10434">
    <property type="entry name" value="1-ACYL-SN-GLYCEROL-3-PHOSPHATE ACYLTRANSFERASE"/>
    <property type="match status" value="1"/>
</dbReference>
<dbReference type="CDD" id="cd07989">
    <property type="entry name" value="LPLAT_AGPAT-like"/>
    <property type="match status" value="1"/>
</dbReference>
<evidence type="ECO:0000256" key="3">
    <source>
        <dbReference type="ARBA" id="ARBA00022679"/>
    </source>
</evidence>
<proteinExistence type="predicted"/>
<keyword evidence="6" id="KW-0812">Transmembrane</keyword>
<evidence type="ECO:0000256" key="4">
    <source>
        <dbReference type="ARBA" id="ARBA00023098"/>
    </source>
</evidence>
<keyword evidence="5 8" id="KW-0012">Acyltransferase</keyword>
<keyword evidence="6" id="KW-1133">Transmembrane helix</keyword>
<evidence type="ECO:0000259" key="7">
    <source>
        <dbReference type="SMART" id="SM00563"/>
    </source>
</evidence>
<dbReference type="STRING" id="1117702.AQZ52_01105"/>
<name>A0A117UZ90_9SPHN</name>